<keyword evidence="3" id="KW-0812">Transmembrane</keyword>
<keyword evidence="3" id="KW-0472">Membrane</keyword>
<dbReference type="Pfam" id="PF13637">
    <property type="entry name" value="Ank_4"/>
    <property type="match status" value="1"/>
</dbReference>
<reference evidence="4" key="1">
    <citation type="submission" date="2018-05" db="EMBL/GenBank/DDBJ databases">
        <authorList>
            <person name="Lanie J.A."/>
            <person name="Ng W.-L."/>
            <person name="Kazmierczak K.M."/>
            <person name="Andrzejewski T.M."/>
            <person name="Davidsen T.M."/>
            <person name="Wayne K.J."/>
            <person name="Tettelin H."/>
            <person name="Glass J.I."/>
            <person name="Rusch D."/>
            <person name="Podicherti R."/>
            <person name="Tsui H.-C.T."/>
            <person name="Winkler M.E."/>
        </authorList>
    </citation>
    <scope>NUCLEOTIDE SEQUENCE</scope>
</reference>
<gene>
    <name evidence="4" type="ORF">METZ01_LOCUS295850</name>
</gene>
<organism evidence="4">
    <name type="scientific">marine metagenome</name>
    <dbReference type="NCBI Taxonomy" id="408172"/>
    <lineage>
        <taxon>unclassified sequences</taxon>
        <taxon>metagenomes</taxon>
        <taxon>ecological metagenomes</taxon>
    </lineage>
</organism>
<name>A0A382M281_9ZZZZ</name>
<dbReference type="SUPFAM" id="SSF48403">
    <property type="entry name" value="Ankyrin repeat"/>
    <property type="match status" value="1"/>
</dbReference>
<keyword evidence="1" id="KW-0677">Repeat</keyword>
<dbReference type="SMART" id="SM00248">
    <property type="entry name" value="ANK"/>
    <property type="match status" value="4"/>
</dbReference>
<dbReference type="Pfam" id="PF12796">
    <property type="entry name" value="Ank_2"/>
    <property type="match status" value="1"/>
</dbReference>
<dbReference type="Gene3D" id="1.25.40.20">
    <property type="entry name" value="Ankyrin repeat-containing domain"/>
    <property type="match status" value="2"/>
</dbReference>
<keyword evidence="3" id="KW-1133">Transmembrane helix</keyword>
<dbReference type="PANTHER" id="PTHR24171:SF9">
    <property type="entry name" value="ANKYRIN REPEAT DOMAIN-CONTAINING PROTEIN 39"/>
    <property type="match status" value="1"/>
</dbReference>
<keyword evidence="2" id="KW-0040">ANK repeat</keyword>
<evidence type="ECO:0000313" key="4">
    <source>
        <dbReference type="EMBL" id="SVC42996.1"/>
    </source>
</evidence>
<evidence type="ECO:0000256" key="2">
    <source>
        <dbReference type="ARBA" id="ARBA00023043"/>
    </source>
</evidence>
<evidence type="ECO:0000256" key="3">
    <source>
        <dbReference type="SAM" id="Phobius"/>
    </source>
</evidence>
<dbReference type="InterPro" id="IPR036770">
    <property type="entry name" value="Ankyrin_rpt-contain_sf"/>
</dbReference>
<dbReference type="EMBL" id="UINC01090762">
    <property type="protein sequence ID" value="SVC42996.1"/>
    <property type="molecule type" value="Genomic_DNA"/>
</dbReference>
<feature type="transmembrane region" description="Helical" evidence="3">
    <location>
        <begin position="16"/>
        <end position="45"/>
    </location>
</feature>
<proteinExistence type="predicted"/>
<dbReference type="InterPro" id="IPR002110">
    <property type="entry name" value="Ankyrin_rpt"/>
</dbReference>
<dbReference type="AlphaFoldDB" id="A0A382M281"/>
<protein>
    <submittedName>
        <fullName evidence="4">Uncharacterized protein</fullName>
    </submittedName>
</protein>
<dbReference type="PANTHER" id="PTHR24171">
    <property type="entry name" value="ANKYRIN REPEAT DOMAIN-CONTAINING PROTEIN 39-RELATED"/>
    <property type="match status" value="1"/>
</dbReference>
<accession>A0A382M281</accession>
<sequence>MTIKSPNTKKTSSVKAIVFILLGIFALIGLLVLLLIGGFVGLFTYGMNMAEDEFKLQLKDDIIVTKHLGSIEEVDMELMEAAKQSGPNEDKFLLRVVGSKASGVIILKTEKINKNGVIVTESTRNLKLDNGQVINLPLATGIWNAIELEHTRSIQRLLDAGVDVNSKNEQGWSVLDMALTTKNKECIALVKAHGGKSNANQSVFIASGIGDIEAVKQHFTSGVDVNVRDDNGWTALHYASDRKIIARFLIGKGAKLNAINNDGETPLDRAIGWEDSETADLLRKNGGKTGEELEAEGK</sequence>
<evidence type="ECO:0000256" key="1">
    <source>
        <dbReference type="ARBA" id="ARBA00022737"/>
    </source>
</evidence>